<dbReference type="Proteomes" id="UP001367508">
    <property type="component" value="Unassembled WGS sequence"/>
</dbReference>
<dbReference type="AlphaFoldDB" id="A0AAN9L4H5"/>
<proteinExistence type="predicted"/>
<evidence type="ECO:0000313" key="1">
    <source>
        <dbReference type="EMBL" id="KAK7328846.1"/>
    </source>
</evidence>
<comment type="caution">
    <text evidence="1">The sequence shown here is derived from an EMBL/GenBank/DDBJ whole genome shotgun (WGS) entry which is preliminary data.</text>
</comment>
<protein>
    <submittedName>
        <fullName evidence="1">Uncharacterized protein</fullName>
    </submittedName>
</protein>
<gene>
    <name evidence="1" type="ORF">VNO77_22972</name>
</gene>
<keyword evidence="2" id="KW-1185">Reference proteome</keyword>
<reference evidence="1 2" key="1">
    <citation type="submission" date="2024-01" db="EMBL/GenBank/DDBJ databases">
        <title>The genomes of 5 underutilized Papilionoideae crops provide insights into root nodulation and disease resistanc.</title>
        <authorList>
            <person name="Jiang F."/>
        </authorList>
    </citation>
    <scope>NUCLEOTIDE SEQUENCE [LARGE SCALE GENOMIC DNA]</scope>
    <source>
        <strain evidence="1">LVBAO_FW01</strain>
        <tissue evidence="1">Leaves</tissue>
    </source>
</reference>
<name>A0AAN9L4H5_CANGL</name>
<dbReference type="EMBL" id="JAYMYQ010000005">
    <property type="protein sequence ID" value="KAK7328846.1"/>
    <property type="molecule type" value="Genomic_DNA"/>
</dbReference>
<organism evidence="1 2">
    <name type="scientific">Canavalia gladiata</name>
    <name type="common">Sword bean</name>
    <name type="synonym">Dolichos gladiatus</name>
    <dbReference type="NCBI Taxonomy" id="3824"/>
    <lineage>
        <taxon>Eukaryota</taxon>
        <taxon>Viridiplantae</taxon>
        <taxon>Streptophyta</taxon>
        <taxon>Embryophyta</taxon>
        <taxon>Tracheophyta</taxon>
        <taxon>Spermatophyta</taxon>
        <taxon>Magnoliopsida</taxon>
        <taxon>eudicotyledons</taxon>
        <taxon>Gunneridae</taxon>
        <taxon>Pentapetalae</taxon>
        <taxon>rosids</taxon>
        <taxon>fabids</taxon>
        <taxon>Fabales</taxon>
        <taxon>Fabaceae</taxon>
        <taxon>Papilionoideae</taxon>
        <taxon>50 kb inversion clade</taxon>
        <taxon>NPAAA clade</taxon>
        <taxon>indigoferoid/millettioid clade</taxon>
        <taxon>Phaseoleae</taxon>
        <taxon>Canavalia</taxon>
    </lineage>
</organism>
<sequence>MMTLFSLIMNEGTLGDKGAVTDYPILQDDEPHGASESILDSNFETGRSCEIGDISFSKCMHMVKARPMLGASHISQDDTSDQRSGIWFSGHDPWHVKIWLIDNSLETESGTAINPLLFYTKDWLESVYEEPDYQ</sequence>
<accession>A0AAN9L4H5</accession>
<evidence type="ECO:0000313" key="2">
    <source>
        <dbReference type="Proteomes" id="UP001367508"/>
    </source>
</evidence>